<evidence type="ECO:0000256" key="11">
    <source>
        <dbReference type="ARBA" id="ARBA00023180"/>
    </source>
</evidence>
<protein>
    <submittedName>
        <fullName evidence="15">Odorant receptor, family E, subfamily 127, member 1</fullName>
    </submittedName>
</protein>
<name>A0A3Q3ABM4_KRYMA</name>
<evidence type="ECO:0000256" key="3">
    <source>
        <dbReference type="ARBA" id="ARBA00022606"/>
    </source>
</evidence>
<keyword evidence="4 13" id="KW-0812">Transmembrane</keyword>
<feature type="transmembrane region" description="Helical" evidence="13">
    <location>
        <begin position="20"/>
        <end position="46"/>
    </location>
</feature>
<keyword evidence="3" id="KW-0716">Sensory transduction</keyword>
<dbReference type="Gene3D" id="1.20.1070.10">
    <property type="entry name" value="Rhodopsin 7-helix transmembrane proteins"/>
    <property type="match status" value="1"/>
</dbReference>
<dbReference type="InterPro" id="IPR000276">
    <property type="entry name" value="GPCR_Rhodpsn"/>
</dbReference>
<feature type="transmembrane region" description="Helical" evidence="13">
    <location>
        <begin position="237"/>
        <end position="257"/>
    </location>
</feature>
<dbReference type="FunFam" id="1.20.1070.10:FF:000024">
    <property type="entry name" value="Olfactory receptor"/>
    <property type="match status" value="1"/>
</dbReference>
<dbReference type="InterPro" id="IPR052921">
    <property type="entry name" value="GPCR1_Superfamily_Member"/>
</dbReference>
<evidence type="ECO:0000256" key="6">
    <source>
        <dbReference type="ARBA" id="ARBA00022989"/>
    </source>
</evidence>
<sequence length="320" mass="36537">MENSTLPFYFNLTMFVNIGHYRFMAFTFCVLLYSFIVSANLLLIVVISQYRTLHQPMYMFVALLSANALYGSTGFFPRFLMDLLSDAHLISHPACFTQIYVIYTYACNELTILSVMAYDRYVAVCHPLHYHSKMTSKTVLMLSALVWIFPALIVAAVIFLSAQLPLCGNEIQKVFCANWNVVKLSCISTTNNNILGMVLTITTVFFPLFYVLYTYLRIVLVCWKKSAEFKSKVLQSCLPHLVSFIIYSITGFCDVALSRYSVEDINRFVAVVLSLEFVVIPPVLNPLVYGLKLPDIRRHILGLLILERRQKSHCFAKTNV</sequence>
<keyword evidence="10" id="KW-0675">Receptor</keyword>
<dbReference type="PROSITE" id="PS50262">
    <property type="entry name" value="G_PROTEIN_RECEP_F1_2"/>
    <property type="match status" value="1"/>
</dbReference>
<evidence type="ECO:0000256" key="5">
    <source>
        <dbReference type="ARBA" id="ARBA00022725"/>
    </source>
</evidence>
<keyword evidence="8 13" id="KW-0472">Membrane</keyword>
<keyword evidence="9" id="KW-1015">Disulfide bond</keyword>
<keyword evidence="12" id="KW-0807">Transducer</keyword>
<dbReference type="OMA" id="YRFAAFT"/>
<dbReference type="PANTHER" id="PTHR26451:SF847">
    <property type="entry name" value="ODORANT RECEPTOR-RELATED"/>
    <property type="match status" value="1"/>
</dbReference>
<evidence type="ECO:0000256" key="1">
    <source>
        <dbReference type="ARBA" id="ARBA00004651"/>
    </source>
</evidence>
<dbReference type="Pfam" id="PF13853">
    <property type="entry name" value="7tm_4"/>
    <property type="match status" value="1"/>
</dbReference>
<evidence type="ECO:0000256" key="4">
    <source>
        <dbReference type="ARBA" id="ARBA00022692"/>
    </source>
</evidence>
<proteinExistence type="predicted"/>
<feature type="transmembrane region" description="Helical" evidence="13">
    <location>
        <begin position="139"/>
        <end position="160"/>
    </location>
</feature>
<keyword evidence="7" id="KW-0297">G-protein coupled receptor</keyword>
<dbReference type="InterPro" id="IPR017452">
    <property type="entry name" value="GPCR_Rhodpsn_7TM"/>
</dbReference>
<keyword evidence="2" id="KW-1003">Cell membrane</keyword>
<evidence type="ECO:0000256" key="2">
    <source>
        <dbReference type="ARBA" id="ARBA00022475"/>
    </source>
</evidence>
<comment type="subcellular location">
    <subcellularLocation>
        <location evidence="1">Cell membrane</location>
        <topology evidence="1">Multi-pass membrane protein</topology>
    </subcellularLocation>
</comment>
<evidence type="ECO:0000313" key="16">
    <source>
        <dbReference type="Proteomes" id="UP000264800"/>
    </source>
</evidence>
<feature type="transmembrane region" description="Helical" evidence="13">
    <location>
        <begin position="100"/>
        <end position="118"/>
    </location>
</feature>
<dbReference type="GeneTree" id="ENSGT01030000234640"/>
<dbReference type="SUPFAM" id="SSF81321">
    <property type="entry name" value="Family A G protein-coupled receptor-like"/>
    <property type="match status" value="1"/>
</dbReference>
<evidence type="ECO:0000313" key="15">
    <source>
        <dbReference type="Ensembl" id="ENSKMAP00000013415.1"/>
    </source>
</evidence>
<evidence type="ECO:0000256" key="12">
    <source>
        <dbReference type="ARBA" id="ARBA00023224"/>
    </source>
</evidence>
<keyword evidence="16" id="KW-1185">Reference proteome</keyword>
<feature type="domain" description="G-protein coupled receptors family 1 profile" evidence="14">
    <location>
        <begin position="39"/>
        <end position="289"/>
    </location>
</feature>
<evidence type="ECO:0000256" key="8">
    <source>
        <dbReference type="ARBA" id="ARBA00023136"/>
    </source>
</evidence>
<dbReference type="GO" id="GO:0005549">
    <property type="term" value="F:odorant binding"/>
    <property type="evidence" value="ECO:0007669"/>
    <property type="project" value="TreeGrafter"/>
</dbReference>
<reference evidence="15" key="2">
    <citation type="submission" date="2025-09" db="UniProtKB">
        <authorList>
            <consortium name="Ensembl"/>
        </authorList>
    </citation>
    <scope>IDENTIFICATION</scope>
</reference>
<dbReference type="GO" id="GO:0005886">
    <property type="term" value="C:plasma membrane"/>
    <property type="evidence" value="ECO:0007669"/>
    <property type="project" value="UniProtKB-SubCell"/>
</dbReference>
<dbReference type="PRINTS" id="PR00237">
    <property type="entry name" value="GPCRRHODOPSN"/>
</dbReference>
<keyword evidence="6 13" id="KW-1133">Transmembrane helix</keyword>
<feature type="transmembrane region" description="Helical" evidence="13">
    <location>
        <begin position="194"/>
        <end position="216"/>
    </location>
</feature>
<feature type="transmembrane region" description="Helical" evidence="13">
    <location>
        <begin position="58"/>
        <end position="80"/>
    </location>
</feature>
<organism evidence="15 16">
    <name type="scientific">Kryptolebias marmoratus</name>
    <name type="common">Mangrove killifish</name>
    <name type="synonym">Rivulus marmoratus</name>
    <dbReference type="NCBI Taxonomy" id="37003"/>
    <lineage>
        <taxon>Eukaryota</taxon>
        <taxon>Metazoa</taxon>
        <taxon>Chordata</taxon>
        <taxon>Craniata</taxon>
        <taxon>Vertebrata</taxon>
        <taxon>Euteleostomi</taxon>
        <taxon>Actinopterygii</taxon>
        <taxon>Neopterygii</taxon>
        <taxon>Teleostei</taxon>
        <taxon>Neoteleostei</taxon>
        <taxon>Acanthomorphata</taxon>
        <taxon>Ovalentaria</taxon>
        <taxon>Atherinomorphae</taxon>
        <taxon>Cyprinodontiformes</taxon>
        <taxon>Rivulidae</taxon>
        <taxon>Kryptolebias</taxon>
    </lineage>
</organism>
<dbReference type="GO" id="GO:0004930">
    <property type="term" value="F:G protein-coupled receptor activity"/>
    <property type="evidence" value="ECO:0007669"/>
    <property type="project" value="UniProtKB-KW"/>
</dbReference>
<accession>A0A3Q3ABM4</accession>
<evidence type="ECO:0000256" key="10">
    <source>
        <dbReference type="ARBA" id="ARBA00023170"/>
    </source>
</evidence>
<dbReference type="GO" id="GO:0004984">
    <property type="term" value="F:olfactory receptor activity"/>
    <property type="evidence" value="ECO:0007669"/>
    <property type="project" value="InterPro"/>
</dbReference>
<evidence type="ECO:0000256" key="9">
    <source>
        <dbReference type="ARBA" id="ARBA00023157"/>
    </source>
</evidence>
<evidence type="ECO:0000256" key="7">
    <source>
        <dbReference type="ARBA" id="ARBA00023040"/>
    </source>
</evidence>
<dbReference type="Ensembl" id="ENSKMAT00000013622.1">
    <property type="protein sequence ID" value="ENSKMAP00000013415.1"/>
    <property type="gene ID" value="ENSKMAG00000010029.1"/>
</dbReference>
<reference evidence="15" key="1">
    <citation type="submission" date="2025-08" db="UniProtKB">
        <authorList>
            <consortium name="Ensembl"/>
        </authorList>
    </citation>
    <scope>IDENTIFICATION</scope>
</reference>
<keyword evidence="11" id="KW-0325">Glycoprotein</keyword>
<dbReference type="PRINTS" id="PR00245">
    <property type="entry name" value="OLFACTORYR"/>
</dbReference>
<dbReference type="PANTHER" id="PTHR26451">
    <property type="entry name" value="G_PROTEIN_RECEP_F1_2 DOMAIN-CONTAINING PROTEIN"/>
    <property type="match status" value="1"/>
</dbReference>
<keyword evidence="5" id="KW-0552">Olfaction</keyword>
<dbReference type="AlphaFoldDB" id="A0A3Q3ABM4"/>
<evidence type="ECO:0000259" key="14">
    <source>
        <dbReference type="PROSITE" id="PS50262"/>
    </source>
</evidence>
<dbReference type="Proteomes" id="UP000264800">
    <property type="component" value="Unplaced"/>
</dbReference>
<dbReference type="InterPro" id="IPR000725">
    <property type="entry name" value="Olfact_rcpt"/>
</dbReference>
<evidence type="ECO:0000256" key="13">
    <source>
        <dbReference type="SAM" id="Phobius"/>
    </source>
</evidence>
<feature type="transmembrane region" description="Helical" evidence="13">
    <location>
        <begin position="269"/>
        <end position="291"/>
    </location>
</feature>